<organism evidence="1">
    <name type="scientific">Dichomitus squalens</name>
    <dbReference type="NCBI Taxonomy" id="114155"/>
    <lineage>
        <taxon>Eukaryota</taxon>
        <taxon>Fungi</taxon>
        <taxon>Dikarya</taxon>
        <taxon>Basidiomycota</taxon>
        <taxon>Agaricomycotina</taxon>
        <taxon>Agaricomycetes</taxon>
        <taxon>Polyporales</taxon>
        <taxon>Polyporaceae</taxon>
        <taxon>Dichomitus</taxon>
    </lineage>
</organism>
<proteinExistence type="predicted"/>
<sequence length="379" mass="44556">MLIPLPSAESLAHRARIAALLAPLRPTHFRAPLTRLEAHRIPTLWTLYRGILRDAPDEVIRSRMRAFFRVRRNMRAHGDVARELRKAHKWWDIFRKARAGDPHFSAVCARYSRMLDGARLQRRADLVYQEELDWYERMRTRPIMTGAYLRPTLFNKPLPRLVPQPLHITGMLTARRKARQRRIDLFETAQEHAKLLYAEIKFEEALIGTAPKGKKPIERVFTEDVAGWRQPIDDLMKSISDSFELERQRQLSPYPPEMLAAIKEARREKVRNKTRERERWRRGEVTNRLRRLVNKGPPPHVLARMTDEQRRMDRLARCPSEVGYVAEVKRKLGHRLRDDETWRVELGKPENQETLDRMAEEIEAESARRRAGVGEDVAS</sequence>
<evidence type="ECO:0000313" key="1">
    <source>
        <dbReference type="EMBL" id="TBU27177.1"/>
    </source>
</evidence>
<reference evidence="1" key="1">
    <citation type="submission" date="2019-01" db="EMBL/GenBank/DDBJ databases">
        <title>Draft genome sequences of three monokaryotic isolates of the white-rot basidiomycete fungus Dichomitus squalens.</title>
        <authorList>
            <consortium name="DOE Joint Genome Institute"/>
            <person name="Lopez S.C."/>
            <person name="Andreopoulos B."/>
            <person name="Pangilinan J."/>
            <person name="Lipzen A."/>
            <person name="Riley R."/>
            <person name="Ahrendt S."/>
            <person name="Ng V."/>
            <person name="Barry K."/>
            <person name="Daum C."/>
            <person name="Grigoriev I.V."/>
            <person name="Hilden K.S."/>
            <person name="Makela M.R."/>
            <person name="de Vries R.P."/>
        </authorList>
    </citation>
    <scope>NUCLEOTIDE SEQUENCE [LARGE SCALE GENOMIC DNA]</scope>
    <source>
        <strain evidence="1">OM18370.1</strain>
    </source>
</reference>
<dbReference type="EMBL" id="ML143435">
    <property type="protein sequence ID" value="TBU27177.1"/>
    <property type="molecule type" value="Genomic_DNA"/>
</dbReference>
<dbReference type="OrthoDB" id="2571149at2759"/>
<gene>
    <name evidence="1" type="ORF">BD311DRAFT_697046</name>
</gene>
<dbReference type="Proteomes" id="UP000292957">
    <property type="component" value="Unassembled WGS sequence"/>
</dbReference>
<dbReference type="AlphaFoldDB" id="A0A4Q9MJR5"/>
<protein>
    <submittedName>
        <fullName evidence="1">Uncharacterized protein</fullName>
    </submittedName>
</protein>
<accession>A0A4Q9MJR5</accession>
<name>A0A4Q9MJR5_9APHY</name>